<evidence type="ECO:0000313" key="3">
    <source>
        <dbReference type="Proteomes" id="UP000254807"/>
    </source>
</evidence>
<name>A0A376GXY8_ENTGA</name>
<feature type="domain" description="AAA" evidence="1">
    <location>
        <begin position="3"/>
        <end position="162"/>
    </location>
</feature>
<dbReference type="Pfam" id="PF13614">
    <property type="entry name" value="AAA_31"/>
    <property type="match status" value="1"/>
</dbReference>
<accession>A0A376GXY8</accession>
<dbReference type="PANTHER" id="PTHR13696">
    <property type="entry name" value="P-LOOP CONTAINING NUCLEOSIDE TRIPHOSPHATE HYDROLASE"/>
    <property type="match status" value="1"/>
</dbReference>
<evidence type="ECO:0000259" key="1">
    <source>
        <dbReference type="Pfam" id="PF13614"/>
    </source>
</evidence>
<dbReference type="PANTHER" id="PTHR13696:SF52">
    <property type="entry name" value="PARA FAMILY PROTEIN CT_582"/>
    <property type="match status" value="1"/>
</dbReference>
<dbReference type="InterPro" id="IPR027417">
    <property type="entry name" value="P-loop_NTPase"/>
</dbReference>
<dbReference type="SUPFAM" id="SSF52540">
    <property type="entry name" value="P-loop containing nucleoside triphosphate hydrolases"/>
    <property type="match status" value="1"/>
</dbReference>
<dbReference type="CDD" id="cd02042">
    <property type="entry name" value="ParAB_family"/>
    <property type="match status" value="1"/>
</dbReference>
<dbReference type="AlphaFoldDB" id="A0A376GXY8"/>
<dbReference type="Proteomes" id="UP000254807">
    <property type="component" value="Unassembled WGS sequence"/>
</dbReference>
<reference evidence="2 3" key="1">
    <citation type="submission" date="2018-06" db="EMBL/GenBank/DDBJ databases">
        <authorList>
            <consortium name="Pathogen Informatics"/>
            <person name="Doyle S."/>
        </authorList>
    </citation>
    <scope>NUCLEOTIDE SEQUENCE [LARGE SCALE GENOMIC DNA]</scope>
    <source>
        <strain evidence="2 3">NCTC12360</strain>
    </source>
</reference>
<evidence type="ECO:0000313" key="2">
    <source>
        <dbReference type="EMBL" id="STD81774.1"/>
    </source>
</evidence>
<dbReference type="EMBL" id="UFYW01000001">
    <property type="protein sequence ID" value="STD81774.1"/>
    <property type="molecule type" value="Genomic_DNA"/>
</dbReference>
<gene>
    <name evidence="2" type="primary">soj_1</name>
    <name evidence="2" type="ORF">NCTC12360_00189</name>
</gene>
<proteinExistence type="predicted"/>
<dbReference type="RefSeq" id="WP_071870164.1">
    <property type="nucleotide sequence ID" value="NZ_JARPZP010000005.1"/>
</dbReference>
<dbReference type="OrthoDB" id="9791162at2"/>
<dbReference type="InterPro" id="IPR050678">
    <property type="entry name" value="DNA_Partitioning_ATPase"/>
</dbReference>
<dbReference type="InterPro" id="IPR025669">
    <property type="entry name" value="AAA_dom"/>
</dbReference>
<keyword evidence="3" id="KW-1185">Reference proteome</keyword>
<sequence>MTKFITVNNKKGGTGKTSVSCMLAVYLSMFGNTCLIDADESGNATKRFTSTIEEKATFARLFRKQELFPMAVREGLDVVCGTPELEEVNTELVSRLNNTLVFAGYVRQHETFGNYEYVVIDTRNDSNLITNNLLVASDLIIGVSDPSSDGFEALMNLEEHVSWLANELRDLFTGESYVRAEVMFVGNKVAHNTDVSRQFKQVMEEIPSFLGYFQDRTAFDEAGLQRKTVLDLFDEAKYQQEKYRMFREETLRVLEAIKAKVDGLASQR</sequence>
<protein>
    <submittedName>
        <fullName evidence="2">Plasmid-partitioning protein</fullName>
    </submittedName>
</protein>
<dbReference type="Gene3D" id="3.40.50.300">
    <property type="entry name" value="P-loop containing nucleotide triphosphate hydrolases"/>
    <property type="match status" value="1"/>
</dbReference>
<organism evidence="2 3">
    <name type="scientific">Enterococcus gallinarum</name>
    <dbReference type="NCBI Taxonomy" id="1353"/>
    <lineage>
        <taxon>Bacteria</taxon>
        <taxon>Bacillati</taxon>
        <taxon>Bacillota</taxon>
        <taxon>Bacilli</taxon>
        <taxon>Lactobacillales</taxon>
        <taxon>Enterococcaceae</taxon>
        <taxon>Enterococcus</taxon>
    </lineage>
</organism>